<keyword evidence="1" id="KW-1133">Transmembrane helix</keyword>
<feature type="transmembrane region" description="Helical" evidence="1">
    <location>
        <begin position="137"/>
        <end position="155"/>
    </location>
</feature>
<dbReference type="Proteomes" id="UP000199068">
    <property type="component" value="Unassembled WGS sequence"/>
</dbReference>
<feature type="transmembrane region" description="Helical" evidence="1">
    <location>
        <begin position="100"/>
        <end position="125"/>
    </location>
</feature>
<dbReference type="PANTHER" id="PTHR40044">
    <property type="entry name" value="INTEGRAL MEMBRANE PROTEIN-RELATED"/>
    <property type="match status" value="1"/>
</dbReference>
<sequence length="167" mass="18036">MREKTKKMVRLAVVAALYASLTIALGAISYGPIQFRIAEVMNLLPLIGGEYIIALTIGCFLANLFGGLGVPDIVFGTLATLISAYLVYFTGKTMKDKPGYILIASLWPTIVNAIIIGGVVLYGFFGLPLILSISQVGFGQFVVITIIGVPLFKVFNNKYLKLLKNIS</sequence>
<evidence type="ECO:0000313" key="3">
    <source>
        <dbReference type="Proteomes" id="UP000199068"/>
    </source>
</evidence>
<reference evidence="2 3" key="1">
    <citation type="submission" date="2016-10" db="EMBL/GenBank/DDBJ databases">
        <authorList>
            <person name="de Groot N.N."/>
        </authorList>
    </citation>
    <scope>NUCLEOTIDE SEQUENCE [LARGE SCALE GENOMIC DNA]</scope>
    <source>
        <strain evidence="2 3">DSM 797</strain>
    </source>
</reference>
<keyword evidence="1" id="KW-0812">Transmembrane</keyword>
<protein>
    <submittedName>
        <fullName evidence="2">Uncharacterized membrane protein</fullName>
    </submittedName>
</protein>
<gene>
    <name evidence="2" type="ORF">SAMN04515677_103126</name>
</gene>
<dbReference type="InterPro" id="IPR010387">
    <property type="entry name" value="QueT"/>
</dbReference>
<dbReference type="PANTHER" id="PTHR40044:SF1">
    <property type="entry name" value="INTEGRAL MEMBRANE PROTEIN"/>
    <property type="match status" value="1"/>
</dbReference>
<feature type="transmembrane region" description="Helical" evidence="1">
    <location>
        <begin position="43"/>
        <end position="64"/>
    </location>
</feature>
<dbReference type="STRING" id="1121325.SAMN04515677_103126"/>
<feature type="transmembrane region" description="Helical" evidence="1">
    <location>
        <begin position="70"/>
        <end position="88"/>
    </location>
</feature>
<dbReference type="PIRSF" id="PIRSF031501">
    <property type="entry name" value="QueT"/>
    <property type="match status" value="1"/>
</dbReference>
<dbReference type="AlphaFoldDB" id="A0A1G9M994"/>
<proteinExistence type="predicted"/>
<name>A0A1G9M994_9FIRM</name>
<keyword evidence="1" id="KW-0472">Membrane</keyword>
<dbReference type="Pfam" id="PF06177">
    <property type="entry name" value="QueT"/>
    <property type="match status" value="1"/>
</dbReference>
<keyword evidence="3" id="KW-1185">Reference proteome</keyword>
<evidence type="ECO:0000313" key="2">
    <source>
        <dbReference type="EMBL" id="SDL70694.1"/>
    </source>
</evidence>
<feature type="transmembrane region" description="Helical" evidence="1">
    <location>
        <begin position="12"/>
        <end position="31"/>
    </location>
</feature>
<evidence type="ECO:0000256" key="1">
    <source>
        <dbReference type="SAM" id="Phobius"/>
    </source>
</evidence>
<dbReference type="EMBL" id="FNGW01000003">
    <property type="protein sequence ID" value="SDL70694.1"/>
    <property type="molecule type" value="Genomic_DNA"/>
</dbReference>
<dbReference type="RefSeq" id="WP_092724837.1">
    <property type="nucleotide sequence ID" value="NZ_FNGW01000003.1"/>
</dbReference>
<accession>A0A1G9M994</accession>
<organism evidence="2 3">
    <name type="scientific">Romboutsia lituseburensis DSM 797</name>
    <dbReference type="NCBI Taxonomy" id="1121325"/>
    <lineage>
        <taxon>Bacteria</taxon>
        <taxon>Bacillati</taxon>
        <taxon>Bacillota</taxon>
        <taxon>Clostridia</taxon>
        <taxon>Peptostreptococcales</taxon>
        <taxon>Peptostreptococcaceae</taxon>
        <taxon>Romboutsia</taxon>
    </lineage>
</organism>